<dbReference type="Gene3D" id="3.10.450.50">
    <property type="match status" value="1"/>
</dbReference>
<dbReference type="OrthoDB" id="7062869at2"/>
<evidence type="ECO:0000313" key="3">
    <source>
        <dbReference type="EMBL" id="OZI54823.1"/>
    </source>
</evidence>
<comment type="caution">
    <text evidence="3">The sequence shown here is derived from an EMBL/GenBank/DDBJ whole genome shotgun (WGS) entry which is preliminary data.</text>
</comment>
<comment type="similarity">
    <text evidence="1">Belongs to the bacterial ring-hydroxylating dioxygenase beta subunit family.</text>
</comment>
<protein>
    <submittedName>
        <fullName evidence="3">Phenylpropionate dioxygenase</fullName>
    </submittedName>
</protein>
<keyword evidence="4" id="KW-1185">Reference proteome</keyword>
<evidence type="ECO:0000313" key="4">
    <source>
        <dbReference type="Proteomes" id="UP000216885"/>
    </source>
</evidence>
<dbReference type="Pfam" id="PF00866">
    <property type="entry name" value="Ring_hydroxyl_B"/>
    <property type="match status" value="1"/>
</dbReference>
<dbReference type="GO" id="GO:0019380">
    <property type="term" value="P:3-phenylpropionate catabolic process"/>
    <property type="evidence" value="ECO:0007669"/>
    <property type="project" value="TreeGrafter"/>
</dbReference>
<dbReference type="InterPro" id="IPR000391">
    <property type="entry name" value="Rng_hydr_dOase-bsu"/>
</dbReference>
<dbReference type="GO" id="GO:0051213">
    <property type="term" value="F:dioxygenase activity"/>
    <property type="evidence" value="ECO:0007669"/>
    <property type="project" value="UniProtKB-KW"/>
</dbReference>
<dbReference type="RefSeq" id="WP_094820879.1">
    <property type="nucleotide sequence ID" value="NZ_NEVO01000007.1"/>
</dbReference>
<proteinExistence type="inferred from homology"/>
<dbReference type="EMBL" id="NEVQ01000014">
    <property type="protein sequence ID" value="OZI54823.1"/>
    <property type="molecule type" value="Genomic_DNA"/>
</dbReference>
<evidence type="ECO:0000256" key="2">
    <source>
        <dbReference type="ARBA" id="ARBA00023002"/>
    </source>
</evidence>
<gene>
    <name evidence="3" type="ORF">CAL20_16225</name>
</gene>
<evidence type="ECO:0000256" key="1">
    <source>
        <dbReference type="ARBA" id="ARBA00009570"/>
    </source>
</evidence>
<keyword evidence="2" id="KW-0560">Oxidoreductase</keyword>
<dbReference type="Proteomes" id="UP000216885">
    <property type="component" value="Unassembled WGS sequence"/>
</dbReference>
<sequence>MNSSTTAVSEQDLLDFVYAEARLLDELKFEQWLALYTDDAYYWMPLAHDQQDPRLHASLMYEDKLLLQVRIERLAGQRTFSQQPKSRCHHLLQRPTIERDHPEHVPDQGRYVVRVAFHYVETRQDAQQLYAGWSTLHLVEHEGALRIRLKRVDLVNCDAAFGNIQLFM</sequence>
<dbReference type="InterPro" id="IPR032710">
    <property type="entry name" value="NTF2-like_dom_sf"/>
</dbReference>
<dbReference type="CDD" id="cd00667">
    <property type="entry name" value="ring_hydroxylating_dioxygenases_beta"/>
    <property type="match status" value="1"/>
</dbReference>
<keyword evidence="3" id="KW-0223">Dioxygenase</keyword>
<dbReference type="AlphaFoldDB" id="A0A261U1T2"/>
<name>A0A261U1T2_9BORD</name>
<dbReference type="PANTHER" id="PTHR41534:SF1">
    <property type="entry name" value="BLR3401 PROTEIN"/>
    <property type="match status" value="1"/>
</dbReference>
<dbReference type="SUPFAM" id="SSF54427">
    <property type="entry name" value="NTF2-like"/>
    <property type="match status" value="1"/>
</dbReference>
<reference evidence="3 4" key="1">
    <citation type="submission" date="2017-05" db="EMBL/GenBank/DDBJ databases">
        <title>Complete and WGS of Bordetella genogroups.</title>
        <authorList>
            <person name="Spilker T."/>
            <person name="LiPuma J."/>
        </authorList>
    </citation>
    <scope>NUCLEOTIDE SEQUENCE [LARGE SCALE GENOMIC DNA]</scope>
    <source>
        <strain evidence="3 4">AU9919</strain>
    </source>
</reference>
<dbReference type="PANTHER" id="PTHR41534">
    <property type="entry name" value="BLR3401 PROTEIN"/>
    <property type="match status" value="1"/>
</dbReference>
<organism evidence="3 4">
    <name type="scientific">Bordetella genomosp. 4</name>
    <dbReference type="NCBI Taxonomy" id="463044"/>
    <lineage>
        <taxon>Bacteria</taxon>
        <taxon>Pseudomonadati</taxon>
        <taxon>Pseudomonadota</taxon>
        <taxon>Betaproteobacteria</taxon>
        <taxon>Burkholderiales</taxon>
        <taxon>Alcaligenaceae</taxon>
        <taxon>Bordetella</taxon>
    </lineage>
</organism>
<accession>A0A261U1T2</accession>